<feature type="transmembrane region" description="Helical" evidence="1">
    <location>
        <begin position="7"/>
        <end position="30"/>
    </location>
</feature>
<keyword evidence="1" id="KW-0472">Membrane</keyword>
<keyword evidence="1" id="KW-0812">Transmembrane</keyword>
<dbReference type="Pfam" id="PF06695">
    <property type="entry name" value="Sm_multidrug_ex"/>
    <property type="match status" value="1"/>
</dbReference>
<gene>
    <name evidence="2" type="ORF">JOC94_001740</name>
</gene>
<protein>
    <submittedName>
        <fullName evidence="2">Membrane protein</fullName>
    </submittedName>
</protein>
<keyword evidence="3" id="KW-1185">Reference proteome</keyword>
<name>A0ABS2R555_9BACI</name>
<feature type="transmembrane region" description="Helical" evidence="1">
    <location>
        <begin position="121"/>
        <end position="144"/>
    </location>
</feature>
<evidence type="ECO:0000313" key="3">
    <source>
        <dbReference type="Proteomes" id="UP000823485"/>
    </source>
</evidence>
<dbReference type="InterPro" id="IPR009577">
    <property type="entry name" value="Sm_multidrug_ex"/>
</dbReference>
<evidence type="ECO:0000256" key="1">
    <source>
        <dbReference type="SAM" id="Phobius"/>
    </source>
</evidence>
<organism evidence="2 3">
    <name type="scientific">Siminovitchia thermophila</name>
    <dbReference type="NCBI Taxonomy" id="1245522"/>
    <lineage>
        <taxon>Bacteria</taxon>
        <taxon>Bacillati</taxon>
        <taxon>Bacillota</taxon>
        <taxon>Bacilli</taxon>
        <taxon>Bacillales</taxon>
        <taxon>Bacillaceae</taxon>
        <taxon>Siminovitchia</taxon>
    </lineage>
</organism>
<feature type="transmembrane region" description="Helical" evidence="1">
    <location>
        <begin position="90"/>
        <end position="115"/>
    </location>
</feature>
<feature type="transmembrane region" description="Helical" evidence="1">
    <location>
        <begin position="36"/>
        <end position="57"/>
    </location>
</feature>
<reference evidence="2 3" key="1">
    <citation type="submission" date="2021-01" db="EMBL/GenBank/DDBJ databases">
        <title>Genomic Encyclopedia of Type Strains, Phase IV (KMG-IV): sequencing the most valuable type-strain genomes for metagenomic binning, comparative biology and taxonomic classification.</title>
        <authorList>
            <person name="Goeker M."/>
        </authorList>
    </citation>
    <scope>NUCLEOTIDE SEQUENCE [LARGE SCALE GENOMIC DNA]</scope>
    <source>
        <strain evidence="2 3">DSM 105453</strain>
    </source>
</reference>
<evidence type="ECO:0000313" key="2">
    <source>
        <dbReference type="EMBL" id="MBM7714768.1"/>
    </source>
</evidence>
<accession>A0ABS2R555</accession>
<dbReference type="Proteomes" id="UP000823485">
    <property type="component" value="Unassembled WGS sequence"/>
</dbReference>
<keyword evidence="1" id="KW-1133">Transmembrane helix</keyword>
<comment type="caution">
    <text evidence="2">The sequence shown here is derived from an EMBL/GenBank/DDBJ whole genome shotgun (WGS) entry which is preliminary data.</text>
</comment>
<sequence>MGSIWEYVIIFLLAAVPWIEVAAVIPLGIIRGLSSTYVVIVAFLGNLSTIILLVYLFDKIKDFWVRKKGEQKTSGKRLVRAKRIWNKYGLPGLSLLGPIFIGIHIAAFIGLTLGATRNWTLLWMTSSLALWSIVFGVAAHYGLLTFKMLF</sequence>
<dbReference type="EMBL" id="JAFBFH010000009">
    <property type="protein sequence ID" value="MBM7714768.1"/>
    <property type="molecule type" value="Genomic_DNA"/>
</dbReference>
<dbReference type="RefSeq" id="WP_077110133.1">
    <property type="nucleotide sequence ID" value="NZ_JAFBFH010000009.1"/>
</dbReference>
<proteinExistence type="predicted"/>